<organism evidence="1 2">
    <name type="scientific">Zarea fungicola</name>
    <dbReference type="NCBI Taxonomy" id="93591"/>
    <lineage>
        <taxon>Eukaryota</taxon>
        <taxon>Fungi</taxon>
        <taxon>Dikarya</taxon>
        <taxon>Ascomycota</taxon>
        <taxon>Pezizomycotina</taxon>
        <taxon>Sordariomycetes</taxon>
        <taxon>Hypocreomycetidae</taxon>
        <taxon>Hypocreales</taxon>
        <taxon>Cordycipitaceae</taxon>
        <taxon>Zarea</taxon>
    </lineage>
</organism>
<evidence type="ECO:0000313" key="1">
    <source>
        <dbReference type="EMBL" id="KAJ2983624.1"/>
    </source>
</evidence>
<dbReference type="Proteomes" id="UP001143910">
    <property type="component" value="Unassembled WGS sequence"/>
</dbReference>
<sequence>MWRGHVANDLLPYICVYENCTTPYTLYSKSDELLSHFRSHKFKTEEAWENHTKTLHENEAPPSQLASLCKISKRSGLQDLLCPLCSYDDSSEAAFEHIASHVHSFAIATLTWDAEEGATSSSVYDARDLARGSSLESEQSIDDFEDYPAQSMKPPSDVVAALALLENSSFQRCVADTQYDMDQLRKVLGTVPTSTKATSALNHFCQEAAKLSSFRPAITYKIGLVGDSGIGKSILINSLLDSPSLSSTSNSGAACTLVTTEYHFHDSNDYSVNIEWLSRDDIGTLLRDSLIHYRQFVNIDENEQHGEQQMEYIWKMYRLSCDVFTSIIGSGWENDAHFTPISENAALKVLEESCQELMADVEKSCRTFSSEDAAAECLRSLNSDSLSISVRYLLKKVTVFIRAPVLRHGVVLVDLPGLRDVNAIGCKNTERYILECQEILAVCTINRATSSRTMADIFYLAKQAELRNVNIVVTKTDELDAREFKFDFPLSKKTFKNLNQEVTLAESRLRMLKDEMEHSVTDSEHHSKDDWVSLRQAIDKAQQRVKKARAELETFMVTTRNDFTAEKLRELFSGMIPDNDLYIFPVSSVYYRTASSQRKNNDNAWLKLSGILELRMHCMSRTTVDISVMMLQHMAVNMPSFLRDLAAWTEATVDHFKSQIRQEDVWRDFFEQEYCALHDAASIACDKINGLFRQFITQNVRVGDWSKAAFEKMEEFRMWHHATFFAFCRNFGYHFTKMVGEHDWNVELSQKMINDLDQPYIAVQEAIFFENKRLCERIEIVYRQFQKHIVGTLFNAELSRVIVNILNNASEKLLRHIEEAFQELELELR</sequence>
<protein>
    <submittedName>
        <fullName evidence="1">Uncharacterized protein</fullName>
    </submittedName>
</protein>
<keyword evidence="2" id="KW-1185">Reference proteome</keyword>
<evidence type="ECO:0000313" key="2">
    <source>
        <dbReference type="Proteomes" id="UP001143910"/>
    </source>
</evidence>
<reference evidence="1" key="1">
    <citation type="submission" date="2022-08" db="EMBL/GenBank/DDBJ databases">
        <title>Genome Sequence of Lecanicillium fungicola.</title>
        <authorList>
            <person name="Buettner E."/>
        </authorList>
    </citation>
    <scope>NUCLEOTIDE SEQUENCE</scope>
    <source>
        <strain evidence="1">Babe33</strain>
    </source>
</reference>
<name>A0ACC1NX34_9HYPO</name>
<dbReference type="EMBL" id="JANJQO010000022">
    <property type="protein sequence ID" value="KAJ2983624.1"/>
    <property type="molecule type" value="Genomic_DNA"/>
</dbReference>
<proteinExistence type="predicted"/>
<comment type="caution">
    <text evidence="1">The sequence shown here is derived from an EMBL/GenBank/DDBJ whole genome shotgun (WGS) entry which is preliminary data.</text>
</comment>
<accession>A0ACC1NX34</accession>
<gene>
    <name evidence="1" type="ORF">NQ176_g555</name>
</gene>